<proteinExistence type="predicted"/>
<dbReference type="PANTHER" id="PTHR36854">
    <property type="entry name" value="CHROMOSOME 9, WHOLE GENOME SHOTGUN SEQUENCE"/>
    <property type="match status" value="1"/>
</dbReference>
<reference evidence="2" key="1">
    <citation type="submission" date="2021-06" db="EMBL/GenBank/DDBJ databases">
        <authorList>
            <person name="Kallberg Y."/>
            <person name="Tangrot J."/>
            <person name="Rosling A."/>
        </authorList>
    </citation>
    <scope>NUCLEOTIDE SEQUENCE</scope>
    <source>
        <strain evidence="2">AZ414A</strain>
    </source>
</reference>
<dbReference type="OrthoDB" id="2142503at2759"/>
<keyword evidence="1" id="KW-0472">Membrane</keyword>
<feature type="transmembrane region" description="Helical" evidence="1">
    <location>
        <begin position="109"/>
        <end position="127"/>
    </location>
</feature>
<dbReference type="AlphaFoldDB" id="A0A9N8ZVQ1"/>
<dbReference type="Proteomes" id="UP000789706">
    <property type="component" value="Unassembled WGS sequence"/>
</dbReference>
<evidence type="ECO:0000313" key="3">
    <source>
        <dbReference type="Proteomes" id="UP000789706"/>
    </source>
</evidence>
<organism evidence="2 3">
    <name type="scientific">Diversispora eburnea</name>
    <dbReference type="NCBI Taxonomy" id="1213867"/>
    <lineage>
        <taxon>Eukaryota</taxon>
        <taxon>Fungi</taxon>
        <taxon>Fungi incertae sedis</taxon>
        <taxon>Mucoromycota</taxon>
        <taxon>Glomeromycotina</taxon>
        <taxon>Glomeromycetes</taxon>
        <taxon>Diversisporales</taxon>
        <taxon>Diversisporaceae</taxon>
        <taxon>Diversispora</taxon>
    </lineage>
</organism>
<dbReference type="EMBL" id="CAJVPK010000422">
    <property type="protein sequence ID" value="CAG8508368.1"/>
    <property type="molecule type" value="Genomic_DNA"/>
</dbReference>
<keyword evidence="3" id="KW-1185">Reference proteome</keyword>
<keyword evidence="1" id="KW-0812">Transmembrane</keyword>
<keyword evidence="1" id="KW-1133">Transmembrane helix</keyword>
<name>A0A9N8ZVQ1_9GLOM</name>
<protein>
    <submittedName>
        <fullName evidence="2">2853_t:CDS:1</fullName>
    </submittedName>
</protein>
<sequence>MLRLKYSLTITIQVILIIVILTTITPITESANVTSFCKCVCAENSTIQALEPEKFCLDCNKAFCIGIMGNNCTGANSSLEDSGNGNSKWKEGCEIELTATCRDSYKDEVIVYFYIFLTSGLLIAAIAKPFLEKWWKKTNNQHFYTSMPNS</sequence>
<comment type="caution">
    <text evidence="2">The sequence shown here is derived from an EMBL/GenBank/DDBJ whole genome shotgun (WGS) entry which is preliminary data.</text>
</comment>
<evidence type="ECO:0000256" key="1">
    <source>
        <dbReference type="SAM" id="Phobius"/>
    </source>
</evidence>
<gene>
    <name evidence="2" type="ORF">DEBURN_LOCUS5044</name>
</gene>
<accession>A0A9N8ZVQ1</accession>
<dbReference type="PANTHER" id="PTHR36854:SF1">
    <property type="entry name" value="TRANSMEMBRANE PROTEIN"/>
    <property type="match status" value="1"/>
</dbReference>
<feature type="transmembrane region" description="Helical" evidence="1">
    <location>
        <begin position="7"/>
        <end position="27"/>
    </location>
</feature>
<evidence type="ECO:0000313" key="2">
    <source>
        <dbReference type="EMBL" id="CAG8508368.1"/>
    </source>
</evidence>